<organism evidence="2 3">
    <name type="scientific">Carnegiea gigantea</name>
    <dbReference type="NCBI Taxonomy" id="171969"/>
    <lineage>
        <taxon>Eukaryota</taxon>
        <taxon>Viridiplantae</taxon>
        <taxon>Streptophyta</taxon>
        <taxon>Embryophyta</taxon>
        <taxon>Tracheophyta</taxon>
        <taxon>Spermatophyta</taxon>
        <taxon>Magnoliopsida</taxon>
        <taxon>eudicotyledons</taxon>
        <taxon>Gunneridae</taxon>
        <taxon>Pentapetalae</taxon>
        <taxon>Caryophyllales</taxon>
        <taxon>Cactineae</taxon>
        <taxon>Cactaceae</taxon>
        <taxon>Cactoideae</taxon>
        <taxon>Echinocereeae</taxon>
        <taxon>Carnegiea</taxon>
    </lineage>
</organism>
<dbReference type="Proteomes" id="UP001153076">
    <property type="component" value="Unassembled WGS sequence"/>
</dbReference>
<evidence type="ECO:0000313" key="3">
    <source>
        <dbReference type="Proteomes" id="UP001153076"/>
    </source>
</evidence>
<proteinExistence type="predicted"/>
<keyword evidence="3" id="KW-1185">Reference proteome</keyword>
<dbReference type="EMBL" id="JAKOGI010000610">
    <property type="protein sequence ID" value="KAJ8432367.1"/>
    <property type="molecule type" value="Genomic_DNA"/>
</dbReference>
<gene>
    <name evidence="2" type="ORF">Cgig2_021901</name>
</gene>
<accession>A0A9Q1JWL7</accession>
<dbReference type="AlphaFoldDB" id="A0A9Q1JWL7"/>
<name>A0A9Q1JWL7_9CARY</name>
<feature type="region of interest" description="Disordered" evidence="1">
    <location>
        <begin position="23"/>
        <end position="81"/>
    </location>
</feature>
<evidence type="ECO:0000313" key="2">
    <source>
        <dbReference type="EMBL" id="KAJ8432367.1"/>
    </source>
</evidence>
<comment type="caution">
    <text evidence="2">The sequence shown here is derived from an EMBL/GenBank/DDBJ whole genome shotgun (WGS) entry which is preliminary data.</text>
</comment>
<protein>
    <submittedName>
        <fullName evidence="2">Uncharacterized protein</fullName>
    </submittedName>
</protein>
<evidence type="ECO:0000256" key="1">
    <source>
        <dbReference type="SAM" id="MobiDB-lite"/>
    </source>
</evidence>
<sequence length="194" mass="21046">MSYLLSSKDFSRLTKYIQIWVGSRSDSASSSRFHDPPAPPVASRSVSGTKRRAPPAAGTPQRPSHLGQRPRPWPPPSRTPLTRVSLTLGSALIKLAEGREVREEVSPAIGVVAPAALERVLWVRSPEDRLFESRTAGRPVPSSRIYVGAEAPVSPGCPSVLRFLRTGKLTADLFPQGTREGACRKSLSFPPKSK</sequence>
<reference evidence="2" key="1">
    <citation type="submission" date="2022-04" db="EMBL/GenBank/DDBJ databases">
        <title>Carnegiea gigantea Genome sequencing and assembly v2.</title>
        <authorList>
            <person name="Copetti D."/>
            <person name="Sanderson M.J."/>
            <person name="Burquez A."/>
            <person name="Wojciechowski M.F."/>
        </authorList>
    </citation>
    <scope>NUCLEOTIDE SEQUENCE</scope>
    <source>
        <strain evidence="2">SGP5-SGP5p</strain>
        <tissue evidence="2">Aerial part</tissue>
    </source>
</reference>